<dbReference type="GO" id="GO:0015937">
    <property type="term" value="P:coenzyme A biosynthetic process"/>
    <property type="evidence" value="ECO:0007669"/>
    <property type="project" value="UniProtKB-UniRule"/>
</dbReference>
<dbReference type="GO" id="GO:0005737">
    <property type="term" value="C:cytoplasm"/>
    <property type="evidence" value="ECO:0007669"/>
    <property type="project" value="UniProtKB-SubCell"/>
</dbReference>
<accession>A0A1Y5RSU1</accession>
<keyword evidence="4 5" id="KW-0173">Coenzyme A biosynthesis</keyword>
<dbReference type="EMBL" id="FWFQ01000005">
    <property type="protein sequence ID" value="SLN24540.1"/>
    <property type="molecule type" value="Genomic_DNA"/>
</dbReference>
<evidence type="ECO:0000256" key="3">
    <source>
        <dbReference type="ARBA" id="ARBA00022840"/>
    </source>
</evidence>
<dbReference type="CDD" id="cd02022">
    <property type="entry name" value="DPCK"/>
    <property type="match status" value="1"/>
</dbReference>
<organism evidence="7 8">
    <name type="scientific">Pseudoruegeria aquimaris</name>
    <dbReference type="NCBI Taxonomy" id="393663"/>
    <lineage>
        <taxon>Bacteria</taxon>
        <taxon>Pseudomonadati</taxon>
        <taxon>Pseudomonadota</taxon>
        <taxon>Alphaproteobacteria</taxon>
        <taxon>Rhodobacterales</taxon>
        <taxon>Roseobacteraceae</taxon>
        <taxon>Pseudoruegeria</taxon>
    </lineage>
</organism>
<evidence type="ECO:0000313" key="7">
    <source>
        <dbReference type="EMBL" id="SLN24540.1"/>
    </source>
</evidence>
<keyword evidence="5 7" id="KW-0808">Transferase</keyword>
<evidence type="ECO:0000256" key="5">
    <source>
        <dbReference type="HAMAP-Rule" id="MF_00376"/>
    </source>
</evidence>
<dbReference type="NCBIfam" id="TIGR00152">
    <property type="entry name" value="dephospho-CoA kinase"/>
    <property type="match status" value="1"/>
</dbReference>
<evidence type="ECO:0000256" key="4">
    <source>
        <dbReference type="ARBA" id="ARBA00022993"/>
    </source>
</evidence>
<dbReference type="GO" id="GO:0004140">
    <property type="term" value="F:dephospho-CoA kinase activity"/>
    <property type="evidence" value="ECO:0007669"/>
    <property type="project" value="UniProtKB-UniRule"/>
</dbReference>
<comment type="similarity">
    <text evidence="1 5">Belongs to the CoaE family.</text>
</comment>
<protein>
    <recommendedName>
        <fullName evidence="5 6">Dephospho-CoA kinase</fullName>
        <ecNumber evidence="5 6">2.7.1.24</ecNumber>
    </recommendedName>
    <alternativeName>
        <fullName evidence="5">Dephosphocoenzyme A kinase</fullName>
    </alternativeName>
</protein>
<dbReference type="HAMAP" id="MF_00376">
    <property type="entry name" value="Dephospho_CoA_kinase"/>
    <property type="match status" value="1"/>
</dbReference>
<dbReference type="UniPathway" id="UPA00241">
    <property type="reaction ID" value="UER00356"/>
</dbReference>
<sequence length="199" mass="21106">MTRPFLIGLTGSIGMGKSTTAEMFAEEGAAVWDADAAVHRLYARGGAAVAPMQRRFPGAVNEAGVDRGALKELIAEDPSVLKQIEAIVHPLVAADRAAFIAARPADVLVLDIPLLFETGSADQFDLVAVVSAPPELQRARVLARPGMTAAQFETILAKQLPDAEKRARADVVIPTETLEGARKVVREIMAQARGEAEDA</sequence>
<dbReference type="Gene3D" id="3.40.50.300">
    <property type="entry name" value="P-loop containing nucleotide triphosphate hydrolases"/>
    <property type="match status" value="1"/>
</dbReference>
<reference evidence="7 8" key="1">
    <citation type="submission" date="2017-03" db="EMBL/GenBank/DDBJ databases">
        <authorList>
            <person name="Afonso C.L."/>
            <person name="Miller P.J."/>
            <person name="Scott M.A."/>
            <person name="Spackman E."/>
            <person name="Goraichik I."/>
            <person name="Dimitrov K.M."/>
            <person name="Suarez D.L."/>
            <person name="Swayne D.E."/>
        </authorList>
    </citation>
    <scope>NUCLEOTIDE SEQUENCE [LARGE SCALE GENOMIC DNA]</scope>
    <source>
        <strain evidence="7 8">CECT 7680</strain>
    </source>
</reference>
<dbReference type="Pfam" id="PF01121">
    <property type="entry name" value="CoaE"/>
    <property type="match status" value="1"/>
</dbReference>
<keyword evidence="3 5" id="KW-0067">ATP-binding</keyword>
<dbReference type="RefSeq" id="WP_085867584.1">
    <property type="nucleotide sequence ID" value="NZ_FWFQ01000005.1"/>
</dbReference>
<dbReference type="PANTHER" id="PTHR10695">
    <property type="entry name" value="DEPHOSPHO-COA KINASE-RELATED"/>
    <property type="match status" value="1"/>
</dbReference>
<evidence type="ECO:0000313" key="8">
    <source>
        <dbReference type="Proteomes" id="UP000193409"/>
    </source>
</evidence>
<evidence type="ECO:0000256" key="6">
    <source>
        <dbReference type="NCBIfam" id="TIGR00152"/>
    </source>
</evidence>
<evidence type="ECO:0000256" key="2">
    <source>
        <dbReference type="ARBA" id="ARBA00022741"/>
    </source>
</evidence>
<dbReference type="SUPFAM" id="SSF52540">
    <property type="entry name" value="P-loop containing nucleoside triphosphate hydrolases"/>
    <property type="match status" value="1"/>
</dbReference>
<comment type="pathway">
    <text evidence="5">Cofactor biosynthesis; coenzyme A biosynthesis; CoA from (R)-pantothenate: step 5/5.</text>
</comment>
<dbReference type="PROSITE" id="PS51219">
    <property type="entry name" value="DPCK"/>
    <property type="match status" value="1"/>
</dbReference>
<comment type="subcellular location">
    <subcellularLocation>
        <location evidence="5">Cytoplasm</location>
    </subcellularLocation>
</comment>
<proteinExistence type="inferred from homology"/>
<keyword evidence="2 5" id="KW-0547">Nucleotide-binding</keyword>
<dbReference type="GO" id="GO:0005524">
    <property type="term" value="F:ATP binding"/>
    <property type="evidence" value="ECO:0007669"/>
    <property type="project" value="UniProtKB-UniRule"/>
</dbReference>
<dbReference type="Proteomes" id="UP000193409">
    <property type="component" value="Unassembled WGS sequence"/>
</dbReference>
<keyword evidence="8" id="KW-1185">Reference proteome</keyword>
<feature type="binding site" evidence="5">
    <location>
        <begin position="14"/>
        <end position="19"/>
    </location>
    <ligand>
        <name>ATP</name>
        <dbReference type="ChEBI" id="CHEBI:30616"/>
    </ligand>
</feature>
<dbReference type="PANTHER" id="PTHR10695:SF46">
    <property type="entry name" value="BIFUNCTIONAL COENZYME A SYNTHASE-RELATED"/>
    <property type="match status" value="1"/>
</dbReference>
<name>A0A1Y5RSU1_9RHOB</name>
<dbReference type="InterPro" id="IPR001977">
    <property type="entry name" value="Depp_CoAkinase"/>
</dbReference>
<keyword evidence="5 7" id="KW-0418">Kinase</keyword>
<dbReference type="OrthoDB" id="9812943at2"/>
<keyword evidence="5" id="KW-0963">Cytoplasm</keyword>
<dbReference type="AlphaFoldDB" id="A0A1Y5RSU1"/>
<comment type="catalytic activity">
    <reaction evidence="5">
        <text>3'-dephospho-CoA + ATP = ADP + CoA + H(+)</text>
        <dbReference type="Rhea" id="RHEA:18245"/>
        <dbReference type="ChEBI" id="CHEBI:15378"/>
        <dbReference type="ChEBI" id="CHEBI:30616"/>
        <dbReference type="ChEBI" id="CHEBI:57287"/>
        <dbReference type="ChEBI" id="CHEBI:57328"/>
        <dbReference type="ChEBI" id="CHEBI:456216"/>
        <dbReference type="EC" id="2.7.1.24"/>
    </reaction>
</comment>
<gene>
    <name evidence="5 7" type="primary">coaE</name>
    <name evidence="7" type="ORF">PSA7680_01023</name>
</gene>
<dbReference type="InterPro" id="IPR027417">
    <property type="entry name" value="P-loop_NTPase"/>
</dbReference>
<comment type="function">
    <text evidence="5">Catalyzes the phosphorylation of the 3'-hydroxyl group of dephosphocoenzyme A to form coenzyme A.</text>
</comment>
<evidence type="ECO:0000256" key="1">
    <source>
        <dbReference type="ARBA" id="ARBA00009018"/>
    </source>
</evidence>
<dbReference type="EC" id="2.7.1.24" evidence="5 6"/>